<evidence type="ECO:0000313" key="1">
    <source>
        <dbReference type="EMBL" id="MBC8543070.1"/>
    </source>
</evidence>
<dbReference type="GO" id="GO:0016857">
    <property type="term" value="F:racemase and epimerase activity, acting on carbohydrates and derivatives"/>
    <property type="evidence" value="ECO:0007669"/>
    <property type="project" value="InterPro"/>
</dbReference>
<proteinExistence type="predicted"/>
<dbReference type="EMBL" id="JACRSQ010000006">
    <property type="protein sequence ID" value="MBC8543070.1"/>
    <property type="molecule type" value="Genomic_DNA"/>
</dbReference>
<dbReference type="AlphaFoldDB" id="A0A926DQ06"/>
<evidence type="ECO:0000313" key="2">
    <source>
        <dbReference type="Proteomes" id="UP000657006"/>
    </source>
</evidence>
<protein>
    <recommendedName>
        <fullName evidence="3">L-rhamnose mutarotase</fullName>
    </recommendedName>
</protein>
<comment type="caution">
    <text evidence="1">The sequence shown here is derived from an EMBL/GenBank/DDBJ whole genome shotgun (WGS) entry which is preliminary data.</text>
</comment>
<name>A0A926DQ06_9FIRM</name>
<reference evidence="1" key="1">
    <citation type="submission" date="2020-08" db="EMBL/GenBank/DDBJ databases">
        <title>Genome public.</title>
        <authorList>
            <person name="Liu C."/>
            <person name="Sun Q."/>
        </authorList>
    </citation>
    <scope>NUCLEOTIDE SEQUENCE</scope>
    <source>
        <strain evidence="1">NSJ-32</strain>
    </source>
</reference>
<gene>
    <name evidence="1" type="ORF">H8730_05885</name>
</gene>
<accession>A0A926DQ06</accession>
<keyword evidence="2" id="KW-1185">Reference proteome</keyword>
<dbReference type="RefSeq" id="WP_249289561.1">
    <property type="nucleotide sequence ID" value="NZ_JACRSQ010000006.1"/>
</dbReference>
<sequence>MMVYRFMYQGYSDGPMALKENSGAEHASMAEKNGLVFLYYESQMEDLPPEAVVEGAMTPYPDGRCWQRMMEIFHYSRPLSREHWQRKIQGKTPEFRINYVRPEMVASYIYYHYQYQEEMPGDGDKYGIIFISGNRLVMYLETPTEPETEKYSGSLTTHITPHDQWGKVMDPHFQPWENGKKEWRSMELVQ</sequence>
<dbReference type="InterPro" id="IPR011008">
    <property type="entry name" value="Dimeric_a/b-barrel"/>
</dbReference>
<dbReference type="Proteomes" id="UP000657006">
    <property type="component" value="Unassembled WGS sequence"/>
</dbReference>
<organism evidence="1 2">
    <name type="scientific">Bianquea renquensis</name>
    <dbReference type="NCBI Taxonomy" id="2763661"/>
    <lineage>
        <taxon>Bacteria</taxon>
        <taxon>Bacillati</taxon>
        <taxon>Bacillota</taxon>
        <taxon>Clostridia</taxon>
        <taxon>Eubacteriales</taxon>
        <taxon>Bianqueaceae</taxon>
        <taxon>Bianquea</taxon>
    </lineage>
</organism>
<evidence type="ECO:0008006" key="3">
    <source>
        <dbReference type="Google" id="ProtNLM"/>
    </source>
</evidence>
<dbReference type="SUPFAM" id="SSF54909">
    <property type="entry name" value="Dimeric alpha+beta barrel"/>
    <property type="match status" value="1"/>
</dbReference>